<keyword evidence="3" id="KW-1185">Reference proteome</keyword>
<dbReference type="EMBL" id="MCGR01000010">
    <property type="protein sequence ID" value="ORY88471.1"/>
    <property type="molecule type" value="Genomic_DNA"/>
</dbReference>
<gene>
    <name evidence="2" type="ORF">BCR35DRAFT_14666</name>
</gene>
<dbReference type="InterPro" id="IPR036864">
    <property type="entry name" value="Zn2-C6_fun-type_DNA-bd_sf"/>
</dbReference>
<dbReference type="CDD" id="cd00067">
    <property type="entry name" value="GAL4"/>
    <property type="match status" value="1"/>
</dbReference>
<dbReference type="GO" id="GO:0008270">
    <property type="term" value="F:zinc ion binding"/>
    <property type="evidence" value="ECO:0007669"/>
    <property type="project" value="InterPro"/>
</dbReference>
<proteinExistence type="predicted"/>
<dbReference type="InterPro" id="IPR001138">
    <property type="entry name" value="Zn2Cys6_DnaBD"/>
</dbReference>
<protein>
    <recommendedName>
        <fullName evidence="1">Zn(2)-C6 fungal-type domain-containing protein</fullName>
    </recommendedName>
</protein>
<dbReference type="GO" id="GO:0000981">
    <property type="term" value="F:DNA-binding transcription factor activity, RNA polymerase II-specific"/>
    <property type="evidence" value="ECO:0007669"/>
    <property type="project" value="InterPro"/>
</dbReference>
<accession>A0A1Y2FWV0</accession>
<dbReference type="AlphaFoldDB" id="A0A1Y2FWV0"/>
<sequence length="72" mass="7880">MRRALSPFVPSECGSPQQAELLSLLDDCTTSRRVATACTECRSRKCKCDGNPEGCQACLDHDRECVFVAVTL</sequence>
<dbReference type="Gene3D" id="4.10.240.10">
    <property type="entry name" value="Zn(2)-C6 fungal-type DNA-binding domain"/>
    <property type="match status" value="1"/>
</dbReference>
<feature type="domain" description="Zn(2)-C6 fungal-type" evidence="1">
    <location>
        <begin position="37"/>
        <end position="67"/>
    </location>
</feature>
<dbReference type="OrthoDB" id="39175at2759"/>
<dbReference type="Proteomes" id="UP000193467">
    <property type="component" value="Unassembled WGS sequence"/>
</dbReference>
<dbReference type="PROSITE" id="PS50048">
    <property type="entry name" value="ZN2_CY6_FUNGAL_2"/>
    <property type="match status" value="1"/>
</dbReference>
<dbReference type="InParanoid" id="A0A1Y2FWV0"/>
<dbReference type="PROSITE" id="PS00463">
    <property type="entry name" value="ZN2_CY6_FUNGAL_1"/>
    <property type="match status" value="1"/>
</dbReference>
<dbReference type="SMART" id="SM00066">
    <property type="entry name" value="GAL4"/>
    <property type="match status" value="1"/>
</dbReference>
<organism evidence="2 3">
    <name type="scientific">Leucosporidium creatinivorum</name>
    <dbReference type="NCBI Taxonomy" id="106004"/>
    <lineage>
        <taxon>Eukaryota</taxon>
        <taxon>Fungi</taxon>
        <taxon>Dikarya</taxon>
        <taxon>Basidiomycota</taxon>
        <taxon>Pucciniomycotina</taxon>
        <taxon>Microbotryomycetes</taxon>
        <taxon>Leucosporidiales</taxon>
        <taxon>Leucosporidium</taxon>
    </lineage>
</organism>
<dbReference type="Pfam" id="PF00172">
    <property type="entry name" value="Zn_clus"/>
    <property type="match status" value="1"/>
</dbReference>
<name>A0A1Y2FWV0_9BASI</name>
<reference evidence="2 3" key="1">
    <citation type="submission" date="2016-07" db="EMBL/GenBank/DDBJ databases">
        <title>Pervasive Adenine N6-methylation of Active Genes in Fungi.</title>
        <authorList>
            <consortium name="DOE Joint Genome Institute"/>
            <person name="Mondo S.J."/>
            <person name="Dannebaum R.O."/>
            <person name="Kuo R.C."/>
            <person name="Labutti K."/>
            <person name="Haridas S."/>
            <person name="Kuo A."/>
            <person name="Salamov A."/>
            <person name="Ahrendt S.R."/>
            <person name="Lipzen A."/>
            <person name="Sullivan W."/>
            <person name="Andreopoulos W.B."/>
            <person name="Clum A."/>
            <person name="Lindquist E."/>
            <person name="Daum C."/>
            <person name="Ramamoorthy G.K."/>
            <person name="Gryganskyi A."/>
            <person name="Culley D."/>
            <person name="Magnuson J.K."/>
            <person name="James T.Y."/>
            <person name="O'Malley M.A."/>
            <person name="Stajich J.E."/>
            <person name="Spatafora J.W."/>
            <person name="Visel A."/>
            <person name="Grigoriev I.V."/>
        </authorList>
    </citation>
    <scope>NUCLEOTIDE SEQUENCE [LARGE SCALE GENOMIC DNA]</scope>
    <source>
        <strain evidence="2 3">62-1032</strain>
    </source>
</reference>
<comment type="caution">
    <text evidence="2">The sequence shown here is derived from an EMBL/GenBank/DDBJ whole genome shotgun (WGS) entry which is preliminary data.</text>
</comment>
<dbReference type="SUPFAM" id="SSF57701">
    <property type="entry name" value="Zn2/Cys6 DNA-binding domain"/>
    <property type="match status" value="1"/>
</dbReference>
<evidence type="ECO:0000313" key="2">
    <source>
        <dbReference type="EMBL" id="ORY88471.1"/>
    </source>
</evidence>
<evidence type="ECO:0000259" key="1">
    <source>
        <dbReference type="PROSITE" id="PS50048"/>
    </source>
</evidence>
<evidence type="ECO:0000313" key="3">
    <source>
        <dbReference type="Proteomes" id="UP000193467"/>
    </source>
</evidence>